<evidence type="ECO:0000313" key="2">
    <source>
        <dbReference type="EMBL" id="CEK85969.1"/>
    </source>
</evidence>
<evidence type="ECO:0000256" key="1">
    <source>
        <dbReference type="SAM" id="SignalP"/>
    </source>
</evidence>
<dbReference type="EMBL" id="HACG01039104">
    <property type="protein sequence ID" value="CEK85969.1"/>
    <property type="molecule type" value="Transcribed_RNA"/>
</dbReference>
<gene>
    <name evidence="2" type="primary">ORF151146</name>
</gene>
<proteinExistence type="predicted"/>
<reference evidence="2" key="1">
    <citation type="submission" date="2014-12" db="EMBL/GenBank/DDBJ databases">
        <title>Insight into the proteome of Arion vulgaris.</title>
        <authorList>
            <person name="Aradska J."/>
            <person name="Bulat T."/>
            <person name="Smidak R."/>
            <person name="Sarate P."/>
            <person name="Gangsoo J."/>
            <person name="Sialana F."/>
            <person name="Bilban M."/>
            <person name="Lubec G."/>
        </authorList>
    </citation>
    <scope>NUCLEOTIDE SEQUENCE</scope>
    <source>
        <tissue evidence="2">Skin</tissue>
    </source>
</reference>
<feature type="chain" id="PRO_5002127900" evidence="1">
    <location>
        <begin position="22"/>
        <end position="52"/>
    </location>
</feature>
<protein>
    <submittedName>
        <fullName evidence="2">Uncharacterized protein</fullName>
    </submittedName>
</protein>
<keyword evidence="1" id="KW-0732">Signal</keyword>
<name>A0A0B7AY98_9EUPU</name>
<feature type="signal peptide" evidence="1">
    <location>
        <begin position="1"/>
        <end position="21"/>
    </location>
</feature>
<organism evidence="2">
    <name type="scientific">Arion vulgaris</name>
    <dbReference type="NCBI Taxonomy" id="1028688"/>
    <lineage>
        <taxon>Eukaryota</taxon>
        <taxon>Metazoa</taxon>
        <taxon>Spiralia</taxon>
        <taxon>Lophotrochozoa</taxon>
        <taxon>Mollusca</taxon>
        <taxon>Gastropoda</taxon>
        <taxon>Heterobranchia</taxon>
        <taxon>Euthyneura</taxon>
        <taxon>Panpulmonata</taxon>
        <taxon>Eupulmonata</taxon>
        <taxon>Stylommatophora</taxon>
        <taxon>Helicina</taxon>
        <taxon>Arionoidea</taxon>
        <taxon>Arionidae</taxon>
        <taxon>Arion</taxon>
    </lineage>
</organism>
<dbReference type="AlphaFoldDB" id="A0A0B7AY98"/>
<feature type="non-terminal residue" evidence="2">
    <location>
        <position position="52"/>
    </location>
</feature>
<sequence>MVKIFCLNFILLSFLMNFDQAANFQPALLKFELAMVLLMLNLNTVPTFYCPS</sequence>
<accession>A0A0B7AY98</accession>